<dbReference type="Pfam" id="PF09334">
    <property type="entry name" value="tRNA-synt_1g"/>
    <property type="match status" value="1"/>
</dbReference>
<dbReference type="EMBL" id="KV417564">
    <property type="protein sequence ID" value="KZP19418.1"/>
    <property type="molecule type" value="Genomic_DNA"/>
</dbReference>
<evidence type="ECO:0000256" key="3">
    <source>
        <dbReference type="ARBA" id="ARBA00012838"/>
    </source>
</evidence>
<evidence type="ECO:0000256" key="11">
    <source>
        <dbReference type="ARBA" id="ARBA00068817"/>
    </source>
</evidence>
<dbReference type="GO" id="GO:0005524">
    <property type="term" value="F:ATP binding"/>
    <property type="evidence" value="ECO:0007669"/>
    <property type="project" value="UniProtKB-KW"/>
</dbReference>
<gene>
    <name evidence="15" type="ORF">FIBSPDRAFT_1045598</name>
</gene>
<dbReference type="PANTHER" id="PTHR43326">
    <property type="entry name" value="METHIONYL-TRNA SYNTHETASE"/>
    <property type="match status" value="1"/>
</dbReference>
<dbReference type="PANTHER" id="PTHR43326:SF1">
    <property type="entry name" value="METHIONINE--TRNA LIGASE, MITOCHONDRIAL"/>
    <property type="match status" value="1"/>
</dbReference>
<evidence type="ECO:0000256" key="12">
    <source>
        <dbReference type="RuleBase" id="RU363039"/>
    </source>
</evidence>
<evidence type="ECO:0000256" key="8">
    <source>
        <dbReference type="ARBA" id="ARBA00023146"/>
    </source>
</evidence>
<organism evidence="15 16">
    <name type="scientific">Athelia psychrophila</name>
    <dbReference type="NCBI Taxonomy" id="1759441"/>
    <lineage>
        <taxon>Eukaryota</taxon>
        <taxon>Fungi</taxon>
        <taxon>Dikarya</taxon>
        <taxon>Basidiomycota</taxon>
        <taxon>Agaricomycotina</taxon>
        <taxon>Agaricomycetes</taxon>
        <taxon>Agaricomycetidae</taxon>
        <taxon>Atheliales</taxon>
        <taxon>Atheliaceae</taxon>
        <taxon>Athelia</taxon>
    </lineage>
</organism>
<dbReference type="InterPro" id="IPR041872">
    <property type="entry name" value="Anticodon_Met"/>
</dbReference>
<dbReference type="STRING" id="436010.A0A166I055"/>
<dbReference type="Gene3D" id="1.10.730.10">
    <property type="entry name" value="Isoleucyl-tRNA Synthetase, Domain 1"/>
    <property type="match status" value="1"/>
</dbReference>
<dbReference type="AlphaFoldDB" id="A0A166I055"/>
<dbReference type="InterPro" id="IPR033911">
    <property type="entry name" value="MetRS_core"/>
</dbReference>
<dbReference type="InterPro" id="IPR001412">
    <property type="entry name" value="aa-tRNA-synth_I_CS"/>
</dbReference>
<comment type="subcellular location">
    <subcellularLocation>
        <location evidence="1">Cytoplasm</location>
    </subcellularLocation>
</comment>
<dbReference type="GO" id="GO:0005739">
    <property type="term" value="C:mitochondrion"/>
    <property type="evidence" value="ECO:0007669"/>
    <property type="project" value="UniProtKB-ARBA"/>
</dbReference>
<sequence length="575" mass="63603">MILSRVLRTRALQAPPLRVLQSLNRHASTSAAQDTQKPYYVTTPIFYPNAVPHIGHLHTLVSADILARFRRLTHPHQPVHFLTGTDEHGLKIQKAAREKGMEELAFCDSISERFRELAEKADISHTRFIRTTEQAHHDAVTHLWRELDAKGLIYKDTYSGWYSISDEAFYTDAQITRTVHPKTATEVVTSTETGSVVTYSSEITYKFRLSQFREALHAHFLANPTAIRPKSYYDQVLSWVSTEEGGALDDLSISRPRERLTWGVPVPGDEEHTIYVWIDALTVYLTGAGYPFKDLDGVAGGWPSDVQVVGKDILRFHAVYFPAILLALSLPLPQTLLTHAHWTAEQRKMSKSVGNVADPGEAMEAYGVDGVRYYMAKVGGRFKDDVDWSPVQAEKHLDEIRSLLGNFFLRITSKAIAGKLNTLSDSAPSLAELASASYLAESGEGEKHTHNREVLASLETLGDTARGYLENMEVAEALDAIVARLKLANASLTHTAPWASTTSPGLARASYLTSLETLRVCGILLQSFIPGTAGKLLDGLGVGPEERTWEWAAVGKGGDTTREVKGVPLFEGKRK</sequence>
<evidence type="ECO:0000259" key="14">
    <source>
        <dbReference type="Pfam" id="PF19303"/>
    </source>
</evidence>
<proteinExistence type="inferred from homology"/>
<dbReference type="CDD" id="cd00814">
    <property type="entry name" value="MetRS_core"/>
    <property type="match status" value="1"/>
</dbReference>
<dbReference type="EC" id="6.1.1.10" evidence="3"/>
<feature type="domain" description="Methionyl/Leucyl tRNA synthetase" evidence="13">
    <location>
        <begin position="39"/>
        <end position="411"/>
    </location>
</feature>
<keyword evidence="5 12" id="KW-0547">Nucleotide-binding</keyword>
<dbReference type="InterPro" id="IPR009080">
    <property type="entry name" value="tRNAsynth_Ia_anticodon-bd"/>
</dbReference>
<dbReference type="SUPFAM" id="SSF52374">
    <property type="entry name" value="Nucleotidylyl transferase"/>
    <property type="match status" value="1"/>
</dbReference>
<dbReference type="InterPro" id="IPR015413">
    <property type="entry name" value="Methionyl/Leucyl_tRNA_Synth"/>
</dbReference>
<keyword evidence="6 12" id="KW-0067">ATP-binding</keyword>
<keyword evidence="4 12" id="KW-0436">Ligase</keyword>
<keyword evidence="8 12" id="KW-0030">Aminoacyl-tRNA synthetase</keyword>
<dbReference type="InterPro" id="IPR014729">
    <property type="entry name" value="Rossmann-like_a/b/a_fold"/>
</dbReference>
<dbReference type="SUPFAM" id="SSF47323">
    <property type="entry name" value="Anticodon-binding domain of a subclass of class I aminoacyl-tRNA synthetases"/>
    <property type="match status" value="1"/>
</dbReference>
<dbReference type="Pfam" id="PF19303">
    <property type="entry name" value="Anticodon_3"/>
    <property type="match status" value="1"/>
</dbReference>
<evidence type="ECO:0000256" key="1">
    <source>
        <dbReference type="ARBA" id="ARBA00004496"/>
    </source>
</evidence>
<dbReference type="Gene3D" id="3.40.50.620">
    <property type="entry name" value="HUPs"/>
    <property type="match status" value="1"/>
</dbReference>
<feature type="domain" description="Methionyl-tRNA synthetase anticodon-binding" evidence="14">
    <location>
        <begin position="446"/>
        <end position="550"/>
    </location>
</feature>
<dbReference type="InterPro" id="IPR014758">
    <property type="entry name" value="Met-tRNA_synth"/>
</dbReference>
<evidence type="ECO:0000256" key="7">
    <source>
        <dbReference type="ARBA" id="ARBA00022917"/>
    </source>
</evidence>
<name>A0A166I055_9AGAM</name>
<evidence type="ECO:0000256" key="4">
    <source>
        <dbReference type="ARBA" id="ARBA00022598"/>
    </source>
</evidence>
<comment type="similarity">
    <text evidence="2 12">Belongs to the class-I aminoacyl-tRNA synthetase family.</text>
</comment>
<evidence type="ECO:0000256" key="2">
    <source>
        <dbReference type="ARBA" id="ARBA00005594"/>
    </source>
</evidence>
<keyword evidence="16" id="KW-1185">Reference proteome</keyword>
<dbReference type="PROSITE" id="PS00178">
    <property type="entry name" value="AA_TRNA_LIGASE_I"/>
    <property type="match status" value="1"/>
</dbReference>
<evidence type="ECO:0000313" key="15">
    <source>
        <dbReference type="EMBL" id="KZP19418.1"/>
    </source>
</evidence>
<protein>
    <recommendedName>
        <fullName evidence="11">Probable methionine--tRNA ligase, mitochondrial</fullName>
        <ecNumber evidence="3">6.1.1.10</ecNumber>
    </recommendedName>
    <alternativeName>
        <fullName evidence="9">Methionyl-tRNA synthetase</fullName>
    </alternativeName>
</protein>
<evidence type="ECO:0000256" key="5">
    <source>
        <dbReference type="ARBA" id="ARBA00022741"/>
    </source>
</evidence>
<dbReference type="InterPro" id="IPR023457">
    <property type="entry name" value="Met-tRNA_synth_2"/>
</dbReference>
<dbReference type="FunFam" id="2.170.220.10:FF:000001">
    <property type="entry name" value="methionine--tRNA ligase, mitochondrial"/>
    <property type="match status" value="1"/>
</dbReference>
<dbReference type="GO" id="GO:0006431">
    <property type="term" value="P:methionyl-tRNA aminoacylation"/>
    <property type="evidence" value="ECO:0007669"/>
    <property type="project" value="InterPro"/>
</dbReference>
<dbReference type="OrthoDB" id="24670at2759"/>
<comment type="catalytic activity">
    <reaction evidence="10">
        <text>tRNA(Met) + L-methionine + ATP = L-methionyl-tRNA(Met) + AMP + diphosphate</text>
        <dbReference type="Rhea" id="RHEA:13481"/>
        <dbReference type="Rhea" id="RHEA-COMP:9667"/>
        <dbReference type="Rhea" id="RHEA-COMP:9698"/>
        <dbReference type="ChEBI" id="CHEBI:30616"/>
        <dbReference type="ChEBI" id="CHEBI:33019"/>
        <dbReference type="ChEBI" id="CHEBI:57844"/>
        <dbReference type="ChEBI" id="CHEBI:78442"/>
        <dbReference type="ChEBI" id="CHEBI:78530"/>
        <dbReference type="ChEBI" id="CHEBI:456215"/>
        <dbReference type="EC" id="6.1.1.10"/>
    </reaction>
</comment>
<evidence type="ECO:0000256" key="9">
    <source>
        <dbReference type="ARBA" id="ARBA00030904"/>
    </source>
</evidence>
<keyword evidence="7 12" id="KW-0648">Protein biosynthesis</keyword>
<evidence type="ECO:0000256" key="6">
    <source>
        <dbReference type="ARBA" id="ARBA00022840"/>
    </source>
</evidence>
<dbReference type="GO" id="GO:0004825">
    <property type="term" value="F:methionine-tRNA ligase activity"/>
    <property type="evidence" value="ECO:0007669"/>
    <property type="project" value="UniProtKB-EC"/>
</dbReference>
<reference evidence="15 16" key="1">
    <citation type="journal article" date="2016" name="Mol. Biol. Evol.">
        <title>Comparative Genomics of Early-Diverging Mushroom-Forming Fungi Provides Insights into the Origins of Lignocellulose Decay Capabilities.</title>
        <authorList>
            <person name="Nagy L.G."/>
            <person name="Riley R."/>
            <person name="Tritt A."/>
            <person name="Adam C."/>
            <person name="Daum C."/>
            <person name="Floudas D."/>
            <person name="Sun H."/>
            <person name="Yadav J.S."/>
            <person name="Pangilinan J."/>
            <person name="Larsson K.H."/>
            <person name="Matsuura K."/>
            <person name="Barry K."/>
            <person name="Labutti K."/>
            <person name="Kuo R."/>
            <person name="Ohm R.A."/>
            <person name="Bhattacharya S.S."/>
            <person name="Shirouzu T."/>
            <person name="Yoshinaga Y."/>
            <person name="Martin F.M."/>
            <person name="Grigoriev I.V."/>
            <person name="Hibbett D.S."/>
        </authorList>
    </citation>
    <scope>NUCLEOTIDE SEQUENCE [LARGE SCALE GENOMIC DNA]</scope>
    <source>
        <strain evidence="15 16">CBS 109695</strain>
    </source>
</reference>
<dbReference type="PRINTS" id="PR01041">
    <property type="entry name" value="TRNASYNTHMET"/>
</dbReference>
<evidence type="ECO:0000313" key="16">
    <source>
        <dbReference type="Proteomes" id="UP000076532"/>
    </source>
</evidence>
<evidence type="ECO:0000256" key="10">
    <source>
        <dbReference type="ARBA" id="ARBA00047364"/>
    </source>
</evidence>
<accession>A0A166I055</accession>
<dbReference type="Proteomes" id="UP000076532">
    <property type="component" value="Unassembled WGS sequence"/>
</dbReference>
<dbReference type="NCBIfam" id="TIGR00398">
    <property type="entry name" value="metG"/>
    <property type="match status" value="1"/>
</dbReference>
<dbReference type="Gene3D" id="2.170.220.10">
    <property type="match status" value="1"/>
</dbReference>
<evidence type="ECO:0000259" key="13">
    <source>
        <dbReference type="Pfam" id="PF09334"/>
    </source>
</evidence>